<evidence type="ECO:0000313" key="2">
    <source>
        <dbReference type="Proteomes" id="UP000024816"/>
    </source>
</evidence>
<dbReference type="InterPro" id="IPR036691">
    <property type="entry name" value="Endo/exonu/phosph_ase_sf"/>
</dbReference>
<accession>A0A059FBT1</accession>
<sequence length="340" mass="37794">MRRFYIPLVLFGLALVYLLLAGCVTLSDKTIPTKVATPADQSPPANEPLYVMVWNIGYAGLGEESDFKADGGEMLRPPGKDVVKKNLAGIQGVLKQAEPDVVLMQELAGPGFLTMGVDVLGGVKDTLADYSMFFSSDIRTRFFPGPMSLKHGLGTFMRVAHEPTEIIRIAEEPGTIMGFIKRRYHVQVTELDVSGQPWVLINVHLSAFDEGANTRMVQLREVLDLADSYYQQGKAVAVGGDWNMRLAPTDFAYTADDSAQFWIHDFPREELKEGWQLAIDPAVPSVRTNEQPYEAGRNYTTNIDGLLLSPNVMLESAKGFDLGFQYTDHQPVLFTLRREE</sequence>
<dbReference type="STRING" id="1280952.HJA_10685"/>
<name>A0A059FBT1_9PROT</name>
<keyword evidence="1" id="KW-0378">Hydrolase</keyword>
<reference evidence="1 2" key="1">
    <citation type="journal article" date="2014" name="Antonie Van Leeuwenhoek">
        <title>Hyphomonas beringensis sp. nov. and Hyphomonas chukchiensis sp. nov., isolated from surface seawater of the Bering Sea and Chukchi Sea.</title>
        <authorList>
            <person name="Li C."/>
            <person name="Lai Q."/>
            <person name="Li G."/>
            <person name="Dong C."/>
            <person name="Wang J."/>
            <person name="Liao Y."/>
            <person name="Shao Z."/>
        </authorList>
    </citation>
    <scope>NUCLEOTIDE SEQUENCE [LARGE SCALE GENOMIC DNA]</scope>
    <source>
        <strain evidence="1 2">VP2</strain>
    </source>
</reference>
<dbReference type="EMBL" id="ARYJ01000006">
    <property type="protein sequence ID" value="KCZ88042.1"/>
    <property type="molecule type" value="Genomic_DNA"/>
</dbReference>
<keyword evidence="1" id="KW-0540">Nuclease</keyword>
<dbReference type="Proteomes" id="UP000024816">
    <property type="component" value="Unassembled WGS sequence"/>
</dbReference>
<dbReference type="OrthoDB" id="7616949at2"/>
<protein>
    <submittedName>
        <fullName evidence="1">Endonuclease/exonuclease/phosphatase family protein</fullName>
    </submittedName>
</protein>
<dbReference type="GO" id="GO:0004519">
    <property type="term" value="F:endonuclease activity"/>
    <property type="evidence" value="ECO:0007669"/>
    <property type="project" value="UniProtKB-KW"/>
</dbReference>
<dbReference type="PROSITE" id="PS51257">
    <property type="entry name" value="PROKAR_LIPOPROTEIN"/>
    <property type="match status" value="1"/>
</dbReference>
<dbReference type="Gene3D" id="3.60.10.10">
    <property type="entry name" value="Endonuclease/exonuclease/phosphatase"/>
    <property type="match status" value="1"/>
</dbReference>
<dbReference type="PATRIC" id="fig|1280952.3.peg.2135"/>
<comment type="caution">
    <text evidence="1">The sequence shown here is derived from an EMBL/GenBank/DDBJ whole genome shotgun (WGS) entry which is preliminary data.</text>
</comment>
<dbReference type="GO" id="GO:0004527">
    <property type="term" value="F:exonuclease activity"/>
    <property type="evidence" value="ECO:0007669"/>
    <property type="project" value="UniProtKB-KW"/>
</dbReference>
<keyword evidence="2" id="KW-1185">Reference proteome</keyword>
<gene>
    <name evidence="1" type="ORF">HJA_10685</name>
</gene>
<dbReference type="RefSeq" id="WP_035581996.1">
    <property type="nucleotide sequence ID" value="NZ_ARYJ01000006.1"/>
</dbReference>
<keyword evidence="1" id="KW-0269">Exonuclease</keyword>
<keyword evidence="1" id="KW-0255">Endonuclease</keyword>
<dbReference type="AlphaFoldDB" id="A0A059FBT1"/>
<evidence type="ECO:0000313" key="1">
    <source>
        <dbReference type="EMBL" id="KCZ88042.1"/>
    </source>
</evidence>
<dbReference type="eggNOG" id="COG3568">
    <property type="taxonomic scope" value="Bacteria"/>
</dbReference>
<proteinExistence type="predicted"/>
<organism evidence="1 2">
    <name type="scientific">Hyphomonas jannaschiana VP2</name>
    <dbReference type="NCBI Taxonomy" id="1280952"/>
    <lineage>
        <taxon>Bacteria</taxon>
        <taxon>Pseudomonadati</taxon>
        <taxon>Pseudomonadota</taxon>
        <taxon>Alphaproteobacteria</taxon>
        <taxon>Hyphomonadales</taxon>
        <taxon>Hyphomonadaceae</taxon>
        <taxon>Hyphomonas</taxon>
    </lineage>
</organism>
<dbReference type="SUPFAM" id="SSF56219">
    <property type="entry name" value="DNase I-like"/>
    <property type="match status" value="1"/>
</dbReference>